<dbReference type="CTD" id="20207352"/>
<keyword evidence="6 11" id="KW-0630">Potassium</keyword>
<organism evidence="17 18">
    <name type="scientific">Helobdella robusta</name>
    <name type="common">Californian leech</name>
    <dbReference type="NCBI Taxonomy" id="6412"/>
    <lineage>
        <taxon>Eukaryota</taxon>
        <taxon>Metazoa</taxon>
        <taxon>Spiralia</taxon>
        <taxon>Lophotrochozoa</taxon>
        <taxon>Annelida</taxon>
        <taxon>Clitellata</taxon>
        <taxon>Hirudinea</taxon>
        <taxon>Rhynchobdellida</taxon>
        <taxon>Glossiphoniidae</taxon>
        <taxon>Helobdella</taxon>
    </lineage>
</organism>
<dbReference type="EnsemblMetazoa" id="HelroT179553">
    <property type="protein sequence ID" value="HelroP179553"/>
    <property type="gene ID" value="HelroG179553"/>
</dbReference>
<dbReference type="InParanoid" id="T1FEV3"/>
<evidence type="ECO:0000256" key="11">
    <source>
        <dbReference type="RuleBase" id="RU003822"/>
    </source>
</evidence>
<keyword evidence="7 13" id="KW-1133">Transmembrane helix</keyword>
<keyword evidence="8 11" id="KW-0406">Ion transport</keyword>
<dbReference type="OrthoDB" id="273257at2759"/>
<gene>
    <name evidence="17" type="primary">20207352</name>
    <name evidence="16" type="ORF">HELRODRAFT_179553</name>
</gene>
<dbReference type="GO" id="GO:0034702">
    <property type="term" value="C:monoatomic ion channel complex"/>
    <property type="evidence" value="ECO:0007669"/>
    <property type="project" value="UniProtKB-KW"/>
</dbReference>
<dbReference type="EMBL" id="AMQM01006880">
    <property type="status" value="NOT_ANNOTATED_CDS"/>
    <property type="molecule type" value="Genomic_DNA"/>
</dbReference>
<feature type="transmembrane region" description="Helical" evidence="13">
    <location>
        <begin position="21"/>
        <end position="45"/>
    </location>
</feature>
<dbReference type="GO" id="GO:0005886">
    <property type="term" value="C:plasma membrane"/>
    <property type="evidence" value="ECO:0000318"/>
    <property type="project" value="GO_Central"/>
</dbReference>
<evidence type="ECO:0000313" key="17">
    <source>
        <dbReference type="EnsemblMetazoa" id="HelroP179553"/>
    </source>
</evidence>
<evidence type="ECO:0000256" key="5">
    <source>
        <dbReference type="ARBA" id="ARBA00022882"/>
    </source>
</evidence>
<protein>
    <recommendedName>
        <fullName evidence="19">Potassium channel inwardly rectifying transmembrane domain-containing protein</fullName>
    </recommendedName>
</protein>
<dbReference type="STRING" id="6412.T1FEV3"/>
<evidence type="ECO:0000313" key="18">
    <source>
        <dbReference type="Proteomes" id="UP000015101"/>
    </source>
</evidence>
<dbReference type="PANTHER" id="PTHR11767">
    <property type="entry name" value="INWARD RECTIFIER POTASSIUM CHANNEL"/>
    <property type="match status" value="1"/>
</dbReference>
<evidence type="ECO:0000256" key="3">
    <source>
        <dbReference type="ARBA" id="ARBA00022538"/>
    </source>
</evidence>
<evidence type="ECO:0000256" key="8">
    <source>
        <dbReference type="ARBA" id="ARBA00023065"/>
    </source>
</evidence>
<keyword evidence="4 11" id="KW-0812">Transmembrane</keyword>
<dbReference type="InterPro" id="IPR014756">
    <property type="entry name" value="Ig_E-set"/>
</dbReference>
<reference evidence="17" key="3">
    <citation type="submission" date="2015-06" db="UniProtKB">
        <authorList>
            <consortium name="EnsemblMetazoa"/>
        </authorList>
    </citation>
    <scope>IDENTIFICATION</scope>
</reference>
<dbReference type="PANTHER" id="PTHR11767:SF102">
    <property type="entry name" value="INWARDLY RECTIFYING POTASSIUM CHANNEL 1, ISOFORM F"/>
    <property type="match status" value="1"/>
</dbReference>
<dbReference type="SUPFAM" id="SSF81296">
    <property type="entry name" value="E set domains"/>
    <property type="match status" value="1"/>
</dbReference>
<dbReference type="Pfam" id="PF01007">
    <property type="entry name" value="IRK"/>
    <property type="match status" value="1"/>
</dbReference>
<feature type="domain" description="Potassium channel inwardly rectifying transmembrane" evidence="14">
    <location>
        <begin position="107"/>
        <end position="177"/>
    </location>
</feature>
<evidence type="ECO:0000313" key="16">
    <source>
        <dbReference type="EMBL" id="ESN95221.1"/>
    </source>
</evidence>
<dbReference type="EMBL" id="KB097536">
    <property type="protein sequence ID" value="ESN95221.1"/>
    <property type="molecule type" value="Genomic_DNA"/>
</dbReference>
<evidence type="ECO:0000256" key="9">
    <source>
        <dbReference type="ARBA" id="ARBA00023136"/>
    </source>
</evidence>
<feature type="transmembrane region" description="Helical" evidence="13">
    <location>
        <begin position="152"/>
        <end position="174"/>
    </location>
</feature>
<dbReference type="Pfam" id="PF17655">
    <property type="entry name" value="IRK_C"/>
    <property type="match status" value="1"/>
</dbReference>
<dbReference type="InterPro" id="IPR040445">
    <property type="entry name" value="Kir_TM"/>
</dbReference>
<dbReference type="GO" id="GO:0034765">
    <property type="term" value="P:regulation of monoatomic ion transmembrane transport"/>
    <property type="evidence" value="ECO:0000318"/>
    <property type="project" value="GO_Central"/>
</dbReference>
<sequence length="377" mass="43707">MILSKLFCKNWNDKQQKLLTLAKLLTCGVIVTLSWLFFAVLWWTFTVSNGNTSSKFLDKNFLKQLHGNSVETEQKISFGSHGRNNQSSATKQPTFPFEDRSQQHSLHQSRRDKSQCLDNVPNFINSLIFSVETQTTIGYGTRVMNYQCYETLVVLMLQLLVGCIVETLVVGLFVHKLLDNSFKNQVIKFCKSVNVKNISDGKIKNELVLTFQCSKVKHCKVTSVSIEARLKVIEDNINRRKNSFLRRVSLFDEESDLKVCINKKSFDDEKVECNLNLSCDPFGAHCRKFYFLPWPTILYHHVNKKSPLWKLRRNILNKGTIDYNIEFVVKGFLENSETPFICKHSYKMQDVEENLLNAIILTKRCLSDKNTFVYENH</sequence>
<evidence type="ECO:0000256" key="12">
    <source>
        <dbReference type="SAM" id="MobiDB-lite"/>
    </source>
</evidence>
<keyword evidence="10 11" id="KW-0407">Ion channel</keyword>
<dbReference type="SUPFAM" id="SSF81324">
    <property type="entry name" value="Voltage-gated potassium channels"/>
    <property type="match status" value="1"/>
</dbReference>
<reference evidence="18" key="1">
    <citation type="submission" date="2012-12" db="EMBL/GenBank/DDBJ databases">
        <authorList>
            <person name="Hellsten U."/>
            <person name="Grimwood J."/>
            <person name="Chapman J.A."/>
            <person name="Shapiro H."/>
            <person name="Aerts A."/>
            <person name="Otillar R.P."/>
            <person name="Terry A.Y."/>
            <person name="Boore J.L."/>
            <person name="Simakov O."/>
            <person name="Marletaz F."/>
            <person name="Cho S.-J."/>
            <person name="Edsinger-Gonzales E."/>
            <person name="Havlak P."/>
            <person name="Kuo D.-H."/>
            <person name="Larsson T."/>
            <person name="Lv J."/>
            <person name="Arendt D."/>
            <person name="Savage R."/>
            <person name="Osoegawa K."/>
            <person name="de Jong P."/>
            <person name="Lindberg D.R."/>
            <person name="Seaver E.C."/>
            <person name="Weisblat D.A."/>
            <person name="Putnam N.H."/>
            <person name="Grigoriev I.V."/>
            <person name="Rokhsar D.S."/>
        </authorList>
    </citation>
    <scope>NUCLEOTIDE SEQUENCE</scope>
</reference>
<dbReference type="KEGG" id="hro:HELRODRAFT_179553"/>
<evidence type="ECO:0000256" key="6">
    <source>
        <dbReference type="ARBA" id="ARBA00022958"/>
    </source>
</evidence>
<comment type="subcellular location">
    <subcellularLocation>
        <location evidence="1 11">Membrane</location>
        <topology evidence="1 11">Multi-pass membrane protein</topology>
    </subcellularLocation>
</comment>
<evidence type="ECO:0000259" key="14">
    <source>
        <dbReference type="Pfam" id="PF01007"/>
    </source>
</evidence>
<keyword evidence="9 13" id="KW-0472">Membrane</keyword>
<evidence type="ECO:0000256" key="2">
    <source>
        <dbReference type="ARBA" id="ARBA00022448"/>
    </source>
</evidence>
<name>T1FEV3_HELRO</name>
<dbReference type="HOGENOM" id="CLU_734213_0_0_1"/>
<evidence type="ECO:0000256" key="1">
    <source>
        <dbReference type="ARBA" id="ARBA00004141"/>
    </source>
</evidence>
<evidence type="ECO:0000256" key="13">
    <source>
        <dbReference type="SAM" id="Phobius"/>
    </source>
</evidence>
<dbReference type="Gene3D" id="2.60.40.1400">
    <property type="entry name" value="G protein-activated inward rectifier potassium channel 1"/>
    <property type="match status" value="1"/>
</dbReference>
<dbReference type="InterPro" id="IPR013518">
    <property type="entry name" value="K_chnl_inward-rec_Kir_cyto"/>
</dbReference>
<feature type="compositionally biased region" description="Polar residues" evidence="12">
    <location>
        <begin position="78"/>
        <end position="93"/>
    </location>
</feature>
<evidence type="ECO:0008006" key="19">
    <source>
        <dbReference type="Google" id="ProtNLM"/>
    </source>
</evidence>
<dbReference type="eggNOG" id="KOG3827">
    <property type="taxonomic scope" value="Eukaryota"/>
</dbReference>
<keyword evidence="5 11" id="KW-0851">Voltage-gated channel</keyword>
<feature type="region of interest" description="Disordered" evidence="12">
    <location>
        <begin position="78"/>
        <end position="99"/>
    </location>
</feature>
<dbReference type="Gene3D" id="1.10.287.70">
    <property type="match status" value="1"/>
</dbReference>
<dbReference type="GO" id="GO:1990573">
    <property type="term" value="P:potassium ion import across plasma membrane"/>
    <property type="evidence" value="ECO:0000318"/>
    <property type="project" value="GO_Central"/>
</dbReference>
<keyword evidence="18" id="KW-1185">Reference proteome</keyword>
<evidence type="ECO:0000259" key="15">
    <source>
        <dbReference type="Pfam" id="PF17655"/>
    </source>
</evidence>
<keyword evidence="2 11" id="KW-0813">Transport</keyword>
<comment type="similarity">
    <text evidence="11">Belongs to the inward rectifier-type potassium channel (TC 1.A.2.1) family.</text>
</comment>
<evidence type="ECO:0000256" key="4">
    <source>
        <dbReference type="ARBA" id="ARBA00022692"/>
    </source>
</evidence>
<dbReference type="FunFam" id="1.10.287.70:FF:000340">
    <property type="entry name" value="ATP-sensitive inward rectifier potassium channel 8"/>
    <property type="match status" value="1"/>
</dbReference>
<dbReference type="RefSeq" id="XP_009026628.1">
    <property type="nucleotide sequence ID" value="XM_009028380.1"/>
</dbReference>
<dbReference type="GO" id="GO:0005242">
    <property type="term" value="F:inward rectifier potassium channel activity"/>
    <property type="evidence" value="ECO:0000318"/>
    <property type="project" value="GO_Central"/>
</dbReference>
<evidence type="ECO:0000256" key="7">
    <source>
        <dbReference type="ARBA" id="ARBA00022989"/>
    </source>
</evidence>
<accession>T1FEV3</accession>
<dbReference type="Proteomes" id="UP000015101">
    <property type="component" value="Unassembled WGS sequence"/>
</dbReference>
<feature type="domain" description="Inward rectifier potassium channel C-terminal" evidence="15">
    <location>
        <begin position="286"/>
        <end position="350"/>
    </location>
</feature>
<evidence type="ECO:0000256" key="10">
    <source>
        <dbReference type="ARBA" id="ARBA00023303"/>
    </source>
</evidence>
<dbReference type="AlphaFoldDB" id="T1FEV3"/>
<dbReference type="InterPro" id="IPR041647">
    <property type="entry name" value="IRK_C"/>
</dbReference>
<dbReference type="GeneID" id="20207352"/>
<dbReference type="InterPro" id="IPR016449">
    <property type="entry name" value="K_chnl_inward-rec_Kir"/>
</dbReference>
<reference evidence="16 18" key="2">
    <citation type="journal article" date="2013" name="Nature">
        <title>Insights into bilaterian evolution from three spiralian genomes.</title>
        <authorList>
            <person name="Simakov O."/>
            <person name="Marletaz F."/>
            <person name="Cho S.J."/>
            <person name="Edsinger-Gonzales E."/>
            <person name="Havlak P."/>
            <person name="Hellsten U."/>
            <person name="Kuo D.H."/>
            <person name="Larsson T."/>
            <person name="Lv J."/>
            <person name="Arendt D."/>
            <person name="Savage R."/>
            <person name="Osoegawa K."/>
            <person name="de Jong P."/>
            <person name="Grimwood J."/>
            <person name="Chapman J.A."/>
            <person name="Shapiro H."/>
            <person name="Aerts A."/>
            <person name="Otillar R.P."/>
            <person name="Terry A.Y."/>
            <person name="Boore J.L."/>
            <person name="Grigoriev I.V."/>
            <person name="Lindberg D.R."/>
            <person name="Seaver E.C."/>
            <person name="Weisblat D.A."/>
            <person name="Putnam N.H."/>
            <person name="Rokhsar D.S."/>
        </authorList>
    </citation>
    <scope>NUCLEOTIDE SEQUENCE</scope>
</reference>
<keyword evidence="3 11" id="KW-0633">Potassium transport</keyword>
<proteinExistence type="inferred from homology"/>